<dbReference type="RefSeq" id="WP_189093322.1">
    <property type="nucleotide sequence ID" value="NZ_BMQL01000064.1"/>
</dbReference>
<dbReference type="AlphaFoldDB" id="A0A918CQZ0"/>
<evidence type="ECO:0000313" key="2">
    <source>
        <dbReference type="Proteomes" id="UP000603865"/>
    </source>
</evidence>
<protein>
    <submittedName>
        <fullName evidence="1">Uncharacterized protein</fullName>
    </submittedName>
</protein>
<organism evidence="1 2">
    <name type="scientific">Deinococcus ruber</name>
    <dbReference type="NCBI Taxonomy" id="1848197"/>
    <lineage>
        <taxon>Bacteria</taxon>
        <taxon>Thermotogati</taxon>
        <taxon>Deinococcota</taxon>
        <taxon>Deinococci</taxon>
        <taxon>Deinococcales</taxon>
        <taxon>Deinococcaceae</taxon>
        <taxon>Deinococcus</taxon>
    </lineage>
</organism>
<proteinExistence type="predicted"/>
<reference evidence="1" key="2">
    <citation type="submission" date="2020-09" db="EMBL/GenBank/DDBJ databases">
        <authorList>
            <person name="Sun Q."/>
            <person name="Ohkuma M."/>
        </authorList>
    </citation>
    <scope>NUCLEOTIDE SEQUENCE</scope>
    <source>
        <strain evidence="1">JCM 31311</strain>
    </source>
</reference>
<sequence>MKYTKYLLLCLLIIILFFSFHGHISTSDLYGKWICAQSDSDISKDYTSLELNKDGSFTEKIFNNKNPVSLKHGKYDFNLDGASTLTLNYGDYSFGTKVGSDMTFGYSEEVLCTKESK</sequence>
<evidence type="ECO:0000313" key="1">
    <source>
        <dbReference type="EMBL" id="GGR34509.1"/>
    </source>
</evidence>
<keyword evidence="2" id="KW-1185">Reference proteome</keyword>
<accession>A0A918CQZ0</accession>
<name>A0A918CQZ0_9DEIO</name>
<dbReference type="Proteomes" id="UP000603865">
    <property type="component" value="Unassembled WGS sequence"/>
</dbReference>
<dbReference type="EMBL" id="BMQL01000064">
    <property type="protein sequence ID" value="GGR34509.1"/>
    <property type="molecule type" value="Genomic_DNA"/>
</dbReference>
<reference evidence="1" key="1">
    <citation type="journal article" date="2014" name="Int. J. Syst. Evol. Microbiol.">
        <title>Complete genome sequence of Corynebacterium casei LMG S-19264T (=DSM 44701T), isolated from a smear-ripened cheese.</title>
        <authorList>
            <consortium name="US DOE Joint Genome Institute (JGI-PGF)"/>
            <person name="Walter F."/>
            <person name="Albersmeier A."/>
            <person name="Kalinowski J."/>
            <person name="Ruckert C."/>
        </authorList>
    </citation>
    <scope>NUCLEOTIDE SEQUENCE</scope>
    <source>
        <strain evidence="1">JCM 31311</strain>
    </source>
</reference>
<gene>
    <name evidence="1" type="ORF">GCM10008957_50740</name>
</gene>
<comment type="caution">
    <text evidence="1">The sequence shown here is derived from an EMBL/GenBank/DDBJ whole genome shotgun (WGS) entry which is preliminary data.</text>
</comment>